<dbReference type="GO" id="GO:0010121">
    <property type="term" value="P:L-arginine catabolic process to proline via ornithine"/>
    <property type="evidence" value="ECO:0007669"/>
    <property type="project" value="TreeGrafter"/>
</dbReference>
<sequence>MAAFKKSYVLLRTLQKNGTPNLKTSFVSRRTQSCDRYMALEKKHCANIYDSMKVVICRGQGTKVWDVDGNEYLDFLAGYAAVNTGHCHPKILQCLREQAGTLTHTSRAVYNSELPQFAEYITRYFNYDKVIPMNTGVEGGDTAIKIARRWGYLTKGIPENQAIVVMVTSNFWGRSLAALSSSTNPAVYEHFGPFMPGFGLVPFNNIEALEEAFCNPNVCAFMVEPILGEGGVVVPCDRYLAQVRSLCTEKNVLWIADEVQTGLGRTGQLLAVDHDCVRPDILILGKGLAGGFLPMSAVLANDDVMCHMTPGVHGSTFGGNPLASKVAVKTLEVIQEECLAENAKKMGERFREDLVCKVPKDVVTQIRGRGLMNAISVNTECGKASEFTARMRALGLMAKANDDVTIRLTPPLTITEEEICKAVDIIAEVVHSMKKN</sequence>
<keyword evidence="6 9" id="KW-0808">Transferase</keyword>
<name>A0A8I6R863_CIMLE</name>
<dbReference type="CTD" id="4942"/>
<dbReference type="CDD" id="cd00610">
    <property type="entry name" value="OAT_like"/>
    <property type="match status" value="1"/>
</dbReference>
<comment type="pathway">
    <text evidence="2 9">Amino-acid biosynthesis; L-proline biosynthesis; L-glutamate 5-semialdehyde from L-ornithine: step 1/1.</text>
</comment>
<evidence type="ECO:0000256" key="7">
    <source>
        <dbReference type="ARBA" id="ARBA00022898"/>
    </source>
</evidence>
<dbReference type="GO" id="GO:0005737">
    <property type="term" value="C:cytoplasm"/>
    <property type="evidence" value="ECO:0007669"/>
    <property type="project" value="TreeGrafter"/>
</dbReference>
<dbReference type="GO" id="GO:0055129">
    <property type="term" value="P:L-proline biosynthetic process"/>
    <property type="evidence" value="ECO:0007669"/>
    <property type="project" value="UniProtKB-UniPathway"/>
</dbReference>
<dbReference type="InterPro" id="IPR015424">
    <property type="entry name" value="PyrdxlP-dep_Trfase"/>
</dbReference>
<dbReference type="OMA" id="RSAWDLC"/>
<dbReference type="GO" id="GO:0019544">
    <property type="term" value="P:L-arginine catabolic process to L-glutamate"/>
    <property type="evidence" value="ECO:0007669"/>
    <property type="project" value="TreeGrafter"/>
</dbReference>
<protein>
    <recommendedName>
        <fullName evidence="4 9">Ornithine aminotransferase</fullName>
        <ecNumber evidence="4 9">2.6.1.13</ecNumber>
    </recommendedName>
</protein>
<comment type="cofactor">
    <cofactor evidence="1 9">
        <name>pyridoxal 5'-phosphate</name>
        <dbReference type="ChEBI" id="CHEBI:597326"/>
    </cofactor>
</comment>
<dbReference type="Gene3D" id="3.90.1150.10">
    <property type="entry name" value="Aspartate Aminotransferase, domain 1"/>
    <property type="match status" value="1"/>
</dbReference>
<dbReference type="PROSITE" id="PS00600">
    <property type="entry name" value="AA_TRANSFER_CLASS_3"/>
    <property type="match status" value="1"/>
</dbReference>
<dbReference type="KEGG" id="clec:106661836"/>
<dbReference type="InterPro" id="IPR050103">
    <property type="entry name" value="Class-III_PLP-dep_AT"/>
</dbReference>
<dbReference type="InterPro" id="IPR015421">
    <property type="entry name" value="PyrdxlP-dep_Trfase_major"/>
</dbReference>
<dbReference type="Proteomes" id="UP000494040">
    <property type="component" value="Unassembled WGS sequence"/>
</dbReference>
<evidence type="ECO:0000256" key="8">
    <source>
        <dbReference type="RuleBase" id="RU003560"/>
    </source>
</evidence>
<evidence type="ECO:0000256" key="4">
    <source>
        <dbReference type="ARBA" id="ARBA00012924"/>
    </source>
</evidence>
<dbReference type="GO" id="GO:0030170">
    <property type="term" value="F:pyridoxal phosphate binding"/>
    <property type="evidence" value="ECO:0007669"/>
    <property type="project" value="InterPro"/>
</dbReference>
<dbReference type="FunFam" id="3.40.640.10:FF:000011">
    <property type="entry name" value="Ornithine aminotransferase"/>
    <property type="match status" value="1"/>
</dbReference>
<evidence type="ECO:0000256" key="3">
    <source>
        <dbReference type="ARBA" id="ARBA00008954"/>
    </source>
</evidence>
<dbReference type="PIRSF" id="PIRSF000521">
    <property type="entry name" value="Transaminase_4ab_Lys_Orn"/>
    <property type="match status" value="1"/>
</dbReference>
<dbReference type="SUPFAM" id="SSF53383">
    <property type="entry name" value="PLP-dependent transferases"/>
    <property type="match status" value="1"/>
</dbReference>
<dbReference type="InterPro" id="IPR005814">
    <property type="entry name" value="Aminotrans_3"/>
</dbReference>
<dbReference type="GO" id="GO:0004587">
    <property type="term" value="F:ornithine aminotransferase activity"/>
    <property type="evidence" value="ECO:0007669"/>
    <property type="project" value="UniProtKB-EC"/>
</dbReference>
<evidence type="ECO:0000313" key="10">
    <source>
        <dbReference type="EnsemblMetazoa" id="XP_014241014.1"/>
    </source>
</evidence>
<dbReference type="PANTHER" id="PTHR11986:SF18">
    <property type="entry name" value="ORNITHINE AMINOTRANSFERASE, MITOCHONDRIAL"/>
    <property type="match status" value="1"/>
</dbReference>
<evidence type="ECO:0000256" key="5">
    <source>
        <dbReference type="ARBA" id="ARBA00022576"/>
    </source>
</evidence>
<dbReference type="EnsemblMetazoa" id="XM_014385528.2">
    <property type="protein sequence ID" value="XP_014241014.1"/>
    <property type="gene ID" value="LOC106661836"/>
</dbReference>
<evidence type="ECO:0000256" key="2">
    <source>
        <dbReference type="ARBA" id="ARBA00004998"/>
    </source>
</evidence>
<dbReference type="NCBIfam" id="TIGR01885">
    <property type="entry name" value="Orn_aminotrans"/>
    <property type="match status" value="1"/>
</dbReference>
<dbReference type="AlphaFoldDB" id="A0A8I6R863"/>
<dbReference type="InterPro" id="IPR049704">
    <property type="entry name" value="Aminotrans_3_PPA_site"/>
</dbReference>
<evidence type="ECO:0000256" key="1">
    <source>
        <dbReference type="ARBA" id="ARBA00001933"/>
    </source>
</evidence>
<keyword evidence="11" id="KW-1185">Reference proteome</keyword>
<evidence type="ECO:0000256" key="6">
    <source>
        <dbReference type="ARBA" id="ARBA00022679"/>
    </source>
</evidence>
<dbReference type="UniPathway" id="UPA00098">
    <property type="reaction ID" value="UER00358"/>
</dbReference>
<dbReference type="Gene3D" id="3.40.640.10">
    <property type="entry name" value="Type I PLP-dependent aspartate aminotransferase-like (Major domain)"/>
    <property type="match status" value="1"/>
</dbReference>
<dbReference type="InterPro" id="IPR010164">
    <property type="entry name" value="Orn_aminotrans"/>
</dbReference>
<dbReference type="InterPro" id="IPR015422">
    <property type="entry name" value="PyrdxlP-dep_Trfase_small"/>
</dbReference>
<proteinExistence type="inferred from homology"/>
<dbReference type="Pfam" id="PF00202">
    <property type="entry name" value="Aminotran_3"/>
    <property type="match status" value="1"/>
</dbReference>
<dbReference type="PANTHER" id="PTHR11986">
    <property type="entry name" value="AMINOTRANSFERASE CLASS III"/>
    <property type="match status" value="1"/>
</dbReference>
<organism evidence="10 11">
    <name type="scientific">Cimex lectularius</name>
    <name type="common">Bed bug</name>
    <name type="synonym">Acanthia lectularia</name>
    <dbReference type="NCBI Taxonomy" id="79782"/>
    <lineage>
        <taxon>Eukaryota</taxon>
        <taxon>Metazoa</taxon>
        <taxon>Ecdysozoa</taxon>
        <taxon>Arthropoda</taxon>
        <taxon>Hexapoda</taxon>
        <taxon>Insecta</taxon>
        <taxon>Pterygota</taxon>
        <taxon>Neoptera</taxon>
        <taxon>Paraneoptera</taxon>
        <taxon>Hemiptera</taxon>
        <taxon>Heteroptera</taxon>
        <taxon>Panheteroptera</taxon>
        <taxon>Cimicomorpha</taxon>
        <taxon>Cimicidae</taxon>
        <taxon>Cimex</taxon>
    </lineage>
</organism>
<evidence type="ECO:0000256" key="9">
    <source>
        <dbReference type="RuleBase" id="RU365036"/>
    </source>
</evidence>
<dbReference type="RefSeq" id="XP_014241014.1">
    <property type="nucleotide sequence ID" value="XM_014385528.2"/>
</dbReference>
<accession>A0A8I6R863</accession>
<dbReference type="GO" id="GO:0042802">
    <property type="term" value="F:identical protein binding"/>
    <property type="evidence" value="ECO:0007669"/>
    <property type="project" value="TreeGrafter"/>
</dbReference>
<comment type="catalytic activity">
    <reaction evidence="9">
        <text>a 2-oxocarboxylate + L-ornithine = L-glutamate 5-semialdehyde + an L-alpha-amino acid</text>
        <dbReference type="Rhea" id="RHEA:13877"/>
        <dbReference type="ChEBI" id="CHEBI:35179"/>
        <dbReference type="ChEBI" id="CHEBI:46911"/>
        <dbReference type="ChEBI" id="CHEBI:58066"/>
        <dbReference type="ChEBI" id="CHEBI:59869"/>
        <dbReference type="EC" id="2.6.1.13"/>
    </reaction>
</comment>
<dbReference type="EC" id="2.6.1.13" evidence="4 9"/>
<keyword evidence="7 8" id="KW-0663">Pyridoxal phosphate</keyword>
<keyword evidence="5 9" id="KW-0032">Aminotransferase</keyword>
<evidence type="ECO:0000313" key="11">
    <source>
        <dbReference type="Proteomes" id="UP000494040"/>
    </source>
</evidence>
<reference evidence="10" key="1">
    <citation type="submission" date="2022-01" db="UniProtKB">
        <authorList>
            <consortium name="EnsemblMetazoa"/>
        </authorList>
    </citation>
    <scope>IDENTIFICATION</scope>
</reference>
<comment type="similarity">
    <text evidence="3 8">Belongs to the class-III pyridoxal-phosphate-dependent aminotransferase family.</text>
</comment>
<dbReference type="OrthoDB" id="425114at2759"/>
<dbReference type="GeneID" id="106661836"/>